<dbReference type="AlphaFoldDB" id="A0A1H9M0I0"/>
<evidence type="ECO:0000313" key="2">
    <source>
        <dbReference type="EMBL" id="SER17178.1"/>
    </source>
</evidence>
<proteinExistence type="predicted"/>
<evidence type="ECO:0000313" key="3">
    <source>
        <dbReference type="Proteomes" id="UP000199114"/>
    </source>
</evidence>
<dbReference type="EMBL" id="FOFD01000004">
    <property type="protein sequence ID" value="SER17178.1"/>
    <property type="molecule type" value="Genomic_DNA"/>
</dbReference>
<dbReference type="OrthoDB" id="97769at2157"/>
<gene>
    <name evidence="2" type="ORF">SAMN04489841_3158</name>
</gene>
<dbReference type="Proteomes" id="UP000199114">
    <property type="component" value="Unassembled WGS sequence"/>
</dbReference>
<sequence>MVSEIRCGRRTAIKTLVSTGLATSQLVGSVSSKESSKFITENAAKTIAQRRIFFYSQVREDHRHWSGAVPGEPTLYYEQDSNNKYRPAVYVFPVERHSFFTSKIVGHITISANRQRPPVIEYGNSNPPSSNLKQAKQKIKEVGASSTGRLLYQGGLRFGIQTSDDEMVDLKGQRRIPIRNSSEPLAVQSTDIDVKSEWDRLTSRSSIPEAEYRSYSGVSLDFDDYAWDGHYGEGDPVGDIGDGNLDYPASRGMEPDSWDSWDGCNPIAGTQIIMYHEGWPNNDENVEKREEICDALHHLMDTDDEGWSKTQNVDDGIDEISDELGFLDNSYNGENEHNISKKLVRSQIDSGRPFMLTNYKLPDIPNPFGKPEIQTKDRPRTNKKKGNNYNGHAIVGAGYHEGSTMEIDVYDGWENYRQTLTYGAWDLTAMITKIIP</sequence>
<feature type="region of interest" description="Disordered" evidence="1">
    <location>
        <begin position="366"/>
        <end position="389"/>
    </location>
</feature>
<evidence type="ECO:0008006" key="4">
    <source>
        <dbReference type="Google" id="ProtNLM"/>
    </source>
</evidence>
<dbReference type="RefSeq" id="WP_139210921.1">
    <property type="nucleotide sequence ID" value="NZ_FOFD01000004.1"/>
</dbReference>
<keyword evidence="3" id="KW-1185">Reference proteome</keyword>
<organism evidence="2 3">
    <name type="scientific">Natrinema salaciae</name>
    <dbReference type="NCBI Taxonomy" id="1186196"/>
    <lineage>
        <taxon>Archaea</taxon>
        <taxon>Methanobacteriati</taxon>
        <taxon>Methanobacteriota</taxon>
        <taxon>Stenosarchaea group</taxon>
        <taxon>Halobacteria</taxon>
        <taxon>Halobacteriales</taxon>
        <taxon>Natrialbaceae</taxon>
        <taxon>Natrinema</taxon>
    </lineage>
</organism>
<name>A0A1H9M0I0_9EURY</name>
<reference evidence="3" key="1">
    <citation type="submission" date="2016-10" db="EMBL/GenBank/DDBJ databases">
        <authorList>
            <person name="Varghese N."/>
            <person name="Submissions S."/>
        </authorList>
    </citation>
    <scope>NUCLEOTIDE SEQUENCE [LARGE SCALE GENOMIC DNA]</scope>
    <source>
        <strain evidence="3">DSM 25055</strain>
    </source>
</reference>
<protein>
    <recommendedName>
        <fullName evidence="4">Peptidase C39-like domain-containing protein</fullName>
    </recommendedName>
</protein>
<evidence type="ECO:0000256" key="1">
    <source>
        <dbReference type="SAM" id="MobiDB-lite"/>
    </source>
</evidence>
<accession>A0A1H9M0I0</accession>